<dbReference type="GO" id="GO:0051539">
    <property type="term" value="F:4 iron, 4 sulfur cluster binding"/>
    <property type="evidence" value="ECO:0007669"/>
    <property type="project" value="TreeGrafter"/>
</dbReference>
<keyword evidence="3" id="KW-1185">Reference proteome</keyword>
<dbReference type="SUPFAM" id="SSF102114">
    <property type="entry name" value="Radical SAM enzymes"/>
    <property type="match status" value="1"/>
</dbReference>
<proteinExistence type="predicted"/>
<gene>
    <name evidence="2" type="primary">hemZ</name>
    <name evidence="2" type="ORF">LKD48_02935</name>
</gene>
<reference evidence="2 3" key="1">
    <citation type="submission" date="2021-10" db="EMBL/GenBank/DDBJ databases">
        <title>Anaerobic single-cell dispensing facilitates the cultivation of human gut bacteria.</title>
        <authorList>
            <person name="Afrizal A."/>
        </authorList>
    </citation>
    <scope>NUCLEOTIDE SEQUENCE [LARGE SCALE GENOMIC DNA]</scope>
    <source>
        <strain evidence="2 3">CLA-AA-H224</strain>
    </source>
</reference>
<dbReference type="SFLD" id="SFLDG01082">
    <property type="entry name" value="B12-binding_domain_containing"/>
    <property type="match status" value="1"/>
</dbReference>
<dbReference type="SMART" id="SM00729">
    <property type="entry name" value="Elp3"/>
    <property type="match status" value="1"/>
</dbReference>
<dbReference type="InterPro" id="IPR023995">
    <property type="entry name" value="HemZ"/>
</dbReference>
<dbReference type="InterPro" id="IPR034505">
    <property type="entry name" value="Coproporphyrinogen-III_oxidase"/>
</dbReference>
<dbReference type="EC" id="1.3.98.3" evidence="2"/>
<dbReference type="SFLD" id="SFLDS00029">
    <property type="entry name" value="Radical_SAM"/>
    <property type="match status" value="1"/>
</dbReference>
<dbReference type="InterPro" id="IPR006638">
    <property type="entry name" value="Elp3/MiaA/NifB-like_rSAM"/>
</dbReference>
<evidence type="ECO:0000313" key="3">
    <source>
        <dbReference type="Proteomes" id="UP001198200"/>
    </source>
</evidence>
<dbReference type="NCBIfam" id="TIGR03994">
    <property type="entry name" value="rSAM_HemZ"/>
    <property type="match status" value="1"/>
</dbReference>
<dbReference type="Pfam" id="PF04055">
    <property type="entry name" value="Radical_SAM"/>
    <property type="match status" value="1"/>
</dbReference>
<dbReference type="GO" id="GO:0005737">
    <property type="term" value="C:cytoplasm"/>
    <property type="evidence" value="ECO:0007669"/>
    <property type="project" value="TreeGrafter"/>
</dbReference>
<dbReference type="SFLD" id="SFLDG01065">
    <property type="entry name" value="anaerobic_coproporphyrinogen-I"/>
    <property type="match status" value="1"/>
</dbReference>
<dbReference type="InterPro" id="IPR058240">
    <property type="entry name" value="rSAM_sf"/>
</dbReference>
<evidence type="ECO:0000259" key="1">
    <source>
        <dbReference type="PROSITE" id="PS51918"/>
    </source>
</evidence>
<dbReference type="GO" id="GO:0051989">
    <property type="term" value="F:coproporphyrinogen dehydrogenase activity"/>
    <property type="evidence" value="ECO:0007669"/>
    <property type="project" value="UniProtKB-EC"/>
</dbReference>
<dbReference type="RefSeq" id="WP_308731141.1">
    <property type="nucleotide sequence ID" value="NZ_JAJEQN010000005.1"/>
</dbReference>
<dbReference type="Proteomes" id="UP001198200">
    <property type="component" value="Unassembled WGS sequence"/>
</dbReference>
<dbReference type="AlphaFoldDB" id="A0AAE3E2M7"/>
<dbReference type="Gene3D" id="3.80.30.20">
    <property type="entry name" value="tm_1862 like domain"/>
    <property type="match status" value="1"/>
</dbReference>
<name>A0AAE3E2M7_9FIRM</name>
<dbReference type="InterPro" id="IPR023404">
    <property type="entry name" value="rSAM_horseshoe"/>
</dbReference>
<comment type="caution">
    <text evidence="2">The sequence shown here is derived from an EMBL/GenBank/DDBJ whole genome shotgun (WGS) entry which is preliminary data.</text>
</comment>
<sequence>MIYFYLECDALDNDIRSLFMAFYPGRAIKRIETKEYACAEGDLFLRVCMSDCAETQCLANEDNTKKKMTMELVQDGTLLDDACECELSDRKDTKTKAKCMLYCLLSKLTKKELPWGTLTGIRPTKIARTMLMEGASDEECIDYMKNQMLCGEEKTMLSLDIAKREIKLLDCLDYKDGYSLYVGIAFCPTTCAYCSFTSYPVSRFGDRVDAYLDSIEKEIEYVAEAFKDKKLNTIYIGGGTPTTLEPDQLERLLSKIENSFNLSFLQEWTVEAGRPDSITREKLKTIKCHPVTRISINPQTMKDETLELIGRRHTVLQVKDAFLLAREEGFDNINMDIIVGLPQETKEDVENTLEEIKKLGPDNLTVHSLAIKRAARLNTQKEEYAGMKSVNSESTMELTQDAAEEMGMKPYYLYRQKNMTGNMENVGYAKPGKEGIYNILIMEEMQTIVALGAGAITKAVYPNGRIERCENVKDIKTYLEKTDEMIERKKRLFADEKRSD</sequence>
<dbReference type="PROSITE" id="PS51918">
    <property type="entry name" value="RADICAL_SAM"/>
    <property type="match status" value="1"/>
</dbReference>
<dbReference type="PANTHER" id="PTHR13932">
    <property type="entry name" value="COPROPORPHYRINIGEN III OXIDASE"/>
    <property type="match status" value="1"/>
</dbReference>
<keyword evidence="2" id="KW-0560">Oxidoreductase</keyword>
<dbReference type="GO" id="GO:0006779">
    <property type="term" value="P:porphyrin-containing compound biosynthetic process"/>
    <property type="evidence" value="ECO:0007669"/>
    <property type="project" value="TreeGrafter"/>
</dbReference>
<protein>
    <submittedName>
        <fullName evidence="2">Coproporphyrinogen dehydrogenase HemZ</fullName>
        <ecNumber evidence="2">1.3.98.3</ecNumber>
    </submittedName>
</protein>
<dbReference type="PANTHER" id="PTHR13932:SF1">
    <property type="entry name" value="OXYGEN-INDEPENDENT COPROPORPHYRINOGEN-III OXIDASE-LIKE PROTEIN HEMZ"/>
    <property type="match status" value="1"/>
</dbReference>
<dbReference type="SFLD" id="SFLDF00310">
    <property type="entry name" value="oxygen-independent_coproporphy"/>
    <property type="match status" value="1"/>
</dbReference>
<dbReference type="EMBL" id="JAJEQN010000005">
    <property type="protein sequence ID" value="MCC2220605.1"/>
    <property type="molecule type" value="Genomic_DNA"/>
</dbReference>
<evidence type="ECO:0000313" key="2">
    <source>
        <dbReference type="EMBL" id="MCC2220605.1"/>
    </source>
</evidence>
<dbReference type="InterPro" id="IPR007197">
    <property type="entry name" value="rSAM"/>
</dbReference>
<organism evidence="2 3">
    <name type="scientific">Anthropogastromicrobium aceti</name>
    <dbReference type="NCBI Taxonomy" id="2981768"/>
    <lineage>
        <taxon>Bacteria</taxon>
        <taxon>Bacillati</taxon>
        <taxon>Bacillota</taxon>
        <taxon>Clostridia</taxon>
        <taxon>Lachnospirales</taxon>
        <taxon>Lachnospiraceae</taxon>
        <taxon>Anthropogastromicrobium</taxon>
    </lineage>
</organism>
<feature type="domain" description="Radical SAM core" evidence="1">
    <location>
        <begin position="172"/>
        <end position="409"/>
    </location>
</feature>
<accession>A0AAE3E2M7</accession>